<dbReference type="InterPro" id="IPR002139">
    <property type="entry name" value="Ribo/fructo_kinase"/>
</dbReference>
<dbReference type="Proteomes" id="UP001174909">
    <property type="component" value="Unassembled WGS sequence"/>
</dbReference>
<evidence type="ECO:0000256" key="6">
    <source>
        <dbReference type="ARBA" id="ARBA00038887"/>
    </source>
</evidence>
<sequence length="288" mass="31401">MPQALCIGELLIDFVSTTIDVTLAEAPGFAKAAGGATANVAVGLAKLGVDSGFIGKIGDEPFGNFLRQTLEQNRVDTAHLISEADRRTTLAFVATRSDGAKDILFYRNPGADILLRPDEIDAAYIQSADVFHYGSCSLSHQPVRDATLRAIQYAKEAGTFISYDPNLRLMMWDAPEEAKHWIWEVMPYANVVKAADEEWEFITDTPELEGGSERILETGVELVIVTLGEHGCYYNNGSHQGYVDGFKVEVIDPLGAGDGFVAAMLTQIMRSSGGVRKLPELDDNQLQK</sequence>
<dbReference type="InterPro" id="IPR011611">
    <property type="entry name" value="PfkB_dom"/>
</dbReference>
<dbReference type="InterPro" id="IPR029056">
    <property type="entry name" value="Ribokinase-like"/>
</dbReference>
<evidence type="ECO:0000256" key="3">
    <source>
        <dbReference type="ARBA" id="ARBA00022741"/>
    </source>
</evidence>
<comment type="similarity">
    <text evidence="1 8">Belongs to the carbohydrate kinase PfkB family.</text>
</comment>
<dbReference type="PANTHER" id="PTHR43085:SF1">
    <property type="entry name" value="PSEUDOURIDINE KINASE-RELATED"/>
    <property type="match status" value="1"/>
</dbReference>
<dbReference type="PROSITE" id="PS00584">
    <property type="entry name" value="PFKB_KINASES_2"/>
    <property type="match status" value="1"/>
</dbReference>
<evidence type="ECO:0000259" key="9">
    <source>
        <dbReference type="Pfam" id="PF00294"/>
    </source>
</evidence>
<reference evidence="10" key="1">
    <citation type="submission" date="2023-03" db="EMBL/GenBank/DDBJ databases">
        <authorList>
            <person name="Steffen K."/>
            <person name="Cardenas P."/>
        </authorList>
    </citation>
    <scope>NUCLEOTIDE SEQUENCE</scope>
</reference>
<evidence type="ECO:0000313" key="10">
    <source>
        <dbReference type="EMBL" id="CAI8022634.1"/>
    </source>
</evidence>
<dbReference type="Pfam" id="PF00294">
    <property type="entry name" value="PfkB"/>
    <property type="match status" value="1"/>
</dbReference>
<name>A0AA35S3L0_GEOBA</name>
<dbReference type="GO" id="GO:0005524">
    <property type="term" value="F:ATP binding"/>
    <property type="evidence" value="ECO:0007669"/>
    <property type="project" value="UniProtKB-KW"/>
</dbReference>
<dbReference type="AlphaFoldDB" id="A0AA35S3L0"/>
<dbReference type="Gene3D" id="3.40.1190.20">
    <property type="match status" value="1"/>
</dbReference>
<evidence type="ECO:0000256" key="2">
    <source>
        <dbReference type="ARBA" id="ARBA00022679"/>
    </source>
</evidence>
<keyword evidence="11" id="KW-1185">Reference proteome</keyword>
<dbReference type="GO" id="GO:0008865">
    <property type="term" value="F:fructokinase activity"/>
    <property type="evidence" value="ECO:0007669"/>
    <property type="project" value="UniProtKB-EC"/>
</dbReference>
<keyword evidence="5" id="KW-0067">ATP-binding</keyword>
<dbReference type="Gene3D" id="2.20.150.10">
    <property type="entry name" value="putative 5-dehydro-2- deoxygluconokinase"/>
    <property type="match status" value="1"/>
</dbReference>
<dbReference type="CDD" id="cd01167">
    <property type="entry name" value="bac_FRK"/>
    <property type="match status" value="1"/>
</dbReference>
<comment type="caution">
    <text evidence="10">The sequence shown here is derived from an EMBL/GenBank/DDBJ whole genome shotgun (WGS) entry which is preliminary data.</text>
</comment>
<evidence type="ECO:0000256" key="4">
    <source>
        <dbReference type="ARBA" id="ARBA00022777"/>
    </source>
</evidence>
<comment type="catalytic activity">
    <reaction evidence="7">
        <text>D-fructose + ATP = D-fructose 6-phosphate + ADP + H(+)</text>
        <dbReference type="Rhea" id="RHEA:16125"/>
        <dbReference type="ChEBI" id="CHEBI:15378"/>
        <dbReference type="ChEBI" id="CHEBI:30616"/>
        <dbReference type="ChEBI" id="CHEBI:37721"/>
        <dbReference type="ChEBI" id="CHEBI:61527"/>
        <dbReference type="ChEBI" id="CHEBI:456216"/>
        <dbReference type="EC" id="2.7.1.4"/>
    </reaction>
</comment>
<dbReference type="SUPFAM" id="SSF53613">
    <property type="entry name" value="Ribokinase-like"/>
    <property type="match status" value="1"/>
</dbReference>
<dbReference type="InterPro" id="IPR002173">
    <property type="entry name" value="Carboh/pur_kinase_PfkB_CS"/>
</dbReference>
<feature type="domain" description="Carbohydrate kinase PfkB" evidence="9">
    <location>
        <begin position="2"/>
        <end position="270"/>
    </location>
</feature>
<dbReference type="InterPro" id="IPR023314">
    <property type="entry name" value="Myo_inos_IolC-like_sf"/>
</dbReference>
<accession>A0AA35S3L0</accession>
<dbReference type="PRINTS" id="PR00990">
    <property type="entry name" value="RIBOKINASE"/>
</dbReference>
<organism evidence="10 11">
    <name type="scientific">Geodia barretti</name>
    <name type="common">Barrett's horny sponge</name>
    <dbReference type="NCBI Taxonomy" id="519541"/>
    <lineage>
        <taxon>Eukaryota</taxon>
        <taxon>Metazoa</taxon>
        <taxon>Porifera</taxon>
        <taxon>Demospongiae</taxon>
        <taxon>Heteroscleromorpha</taxon>
        <taxon>Tetractinellida</taxon>
        <taxon>Astrophorina</taxon>
        <taxon>Geodiidae</taxon>
        <taxon>Geodia</taxon>
    </lineage>
</organism>
<evidence type="ECO:0000256" key="5">
    <source>
        <dbReference type="ARBA" id="ARBA00022840"/>
    </source>
</evidence>
<keyword evidence="3" id="KW-0547">Nucleotide-binding</keyword>
<dbReference type="PANTHER" id="PTHR43085">
    <property type="entry name" value="HEXOKINASE FAMILY MEMBER"/>
    <property type="match status" value="1"/>
</dbReference>
<evidence type="ECO:0000256" key="7">
    <source>
        <dbReference type="ARBA" id="ARBA00048451"/>
    </source>
</evidence>
<evidence type="ECO:0000313" key="11">
    <source>
        <dbReference type="Proteomes" id="UP001174909"/>
    </source>
</evidence>
<keyword evidence="2 8" id="KW-0808">Transferase</keyword>
<proteinExistence type="inferred from homology"/>
<dbReference type="InterPro" id="IPR050306">
    <property type="entry name" value="PfkB_Carbo_kinase"/>
</dbReference>
<gene>
    <name evidence="10" type="ORF">GBAR_LOCUS13278</name>
</gene>
<keyword evidence="4 8" id="KW-0418">Kinase</keyword>
<protein>
    <recommendedName>
        <fullName evidence="6">fructokinase</fullName>
        <ecNumber evidence="6">2.7.1.4</ecNumber>
    </recommendedName>
</protein>
<evidence type="ECO:0000256" key="8">
    <source>
        <dbReference type="RuleBase" id="RU003704"/>
    </source>
</evidence>
<evidence type="ECO:0000256" key="1">
    <source>
        <dbReference type="ARBA" id="ARBA00010688"/>
    </source>
</evidence>
<dbReference type="EC" id="2.7.1.4" evidence="6"/>
<dbReference type="EMBL" id="CASHTH010001969">
    <property type="protein sequence ID" value="CAI8022634.1"/>
    <property type="molecule type" value="Genomic_DNA"/>
</dbReference>
<dbReference type="GO" id="GO:0006000">
    <property type="term" value="P:fructose metabolic process"/>
    <property type="evidence" value="ECO:0007669"/>
    <property type="project" value="UniProtKB-ARBA"/>
</dbReference>